<dbReference type="FunFam" id="2.10.110.10:FF:000009">
    <property type="entry name" value="Paxillin isoform 1"/>
    <property type="match status" value="2"/>
</dbReference>
<dbReference type="SUPFAM" id="SSF57716">
    <property type="entry name" value="Glucocorticoid receptor-like (DNA-binding domain)"/>
    <property type="match status" value="4"/>
</dbReference>
<reference evidence="7 8" key="2">
    <citation type="submission" date="2016-08" db="EMBL/GenBank/DDBJ databases">
        <title>Pervasive Adenine N6-methylation of Active Genes in Fungi.</title>
        <authorList>
            <consortium name="DOE Joint Genome Institute"/>
            <person name="Mondo S.J."/>
            <person name="Dannebaum R.O."/>
            <person name="Kuo R.C."/>
            <person name="Labutti K."/>
            <person name="Haridas S."/>
            <person name="Kuo A."/>
            <person name="Salamov A."/>
            <person name="Ahrendt S.R."/>
            <person name="Lipzen A."/>
            <person name="Sullivan W."/>
            <person name="Andreopoulos W.B."/>
            <person name="Clum A."/>
            <person name="Lindquist E."/>
            <person name="Daum C."/>
            <person name="Ramamoorthy G.K."/>
            <person name="Gryganskyi A."/>
            <person name="Culley D."/>
            <person name="Magnuson J.K."/>
            <person name="James T.Y."/>
            <person name="O'Malley M.A."/>
            <person name="Stajich J.E."/>
            <person name="Spatafora J.W."/>
            <person name="Visel A."/>
            <person name="Grigoriev I.V."/>
        </authorList>
    </citation>
    <scope>NUCLEOTIDE SEQUENCE [LARGE SCALE GENOMIC DNA]</scope>
    <source>
        <strain evidence="8">finn</strain>
    </source>
</reference>
<keyword evidence="2 4" id="KW-0862">Zinc</keyword>
<keyword evidence="8" id="KW-1185">Reference proteome</keyword>
<evidence type="ECO:0000259" key="6">
    <source>
        <dbReference type="PROSITE" id="PS50023"/>
    </source>
</evidence>
<dbReference type="GO" id="GO:0005737">
    <property type="term" value="C:cytoplasm"/>
    <property type="evidence" value="ECO:0007669"/>
    <property type="project" value="TreeGrafter"/>
</dbReference>
<dbReference type="Pfam" id="PF00412">
    <property type="entry name" value="LIM"/>
    <property type="match status" value="5"/>
</dbReference>
<dbReference type="Gene3D" id="2.10.110.10">
    <property type="entry name" value="Cysteine Rich Protein"/>
    <property type="match status" value="5"/>
</dbReference>
<evidence type="ECO:0000256" key="1">
    <source>
        <dbReference type="ARBA" id="ARBA00022723"/>
    </source>
</evidence>
<keyword evidence="1 4" id="KW-0479">Metal-binding</keyword>
<feature type="domain" description="LIM zinc-binding" evidence="6">
    <location>
        <begin position="200"/>
        <end position="259"/>
    </location>
</feature>
<dbReference type="PROSITE" id="PS50023">
    <property type="entry name" value="LIM_DOMAIN_2"/>
    <property type="match status" value="3"/>
</dbReference>
<dbReference type="AlphaFoldDB" id="A0A1Y1VB96"/>
<dbReference type="InterPro" id="IPR001781">
    <property type="entry name" value="Znf_LIM"/>
</dbReference>
<dbReference type="GO" id="GO:0045216">
    <property type="term" value="P:cell-cell junction organization"/>
    <property type="evidence" value="ECO:0007669"/>
    <property type="project" value="TreeGrafter"/>
</dbReference>
<accession>A0A1Y1VB96</accession>
<organism evidence="7 8">
    <name type="scientific">Piromyces finnis</name>
    <dbReference type="NCBI Taxonomy" id="1754191"/>
    <lineage>
        <taxon>Eukaryota</taxon>
        <taxon>Fungi</taxon>
        <taxon>Fungi incertae sedis</taxon>
        <taxon>Chytridiomycota</taxon>
        <taxon>Chytridiomycota incertae sedis</taxon>
        <taxon>Neocallimastigomycetes</taxon>
        <taxon>Neocallimastigales</taxon>
        <taxon>Neocallimastigaceae</taxon>
        <taxon>Piromyces</taxon>
    </lineage>
</organism>
<evidence type="ECO:0000256" key="5">
    <source>
        <dbReference type="SAM" id="Coils"/>
    </source>
</evidence>
<feature type="domain" description="LIM zinc-binding" evidence="6">
    <location>
        <begin position="75"/>
        <end position="134"/>
    </location>
</feature>
<keyword evidence="3 4" id="KW-0440">LIM domain</keyword>
<reference evidence="7 8" key="1">
    <citation type="submission" date="2016-08" db="EMBL/GenBank/DDBJ databases">
        <title>Genomes of anaerobic fungi encode conserved fungal cellulosomes for biomass hydrolysis.</title>
        <authorList>
            <consortium name="DOE Joint Genome Institute"/>
            <person name="Haitjema C.H."/>
            <person name="Gilmore S.P."/>
            <person name="Henske J.K."/>
            <person name="Solomon K.V."/>
            <person name="De Groot R."/>
            <person name="Kuo A."/>
            <person name="Mondo S.J."/>
            <person name="Salamov A.A."/>
            <person name="Labutti K."/>
            <person name="Zhao Z."/>
            <person name="Chiniquy J."/>
            <person name="Barry K."/>
            <person name="Brewer H.M."/>
            <person name="Purvine S.O."/>
            <person name="Wright A.T."/>
            <person name="Boxma B."/>
            <person name="Van Alen T."/>
            <person name="Hackstein J.H."/>
            <person name="Baker S.E."/>
            <person name="Grigoriev I.V."/>
            <person name="O'Malley M.A."/>
        </authorList>
    </citation>
    <scope>NUCLEOTIDE SEQUENCE [LARGE SCALE GENOMIC DNA]</scope>
    <source>
        <strain evidence="8">finn</strain>
    </source>
</reference>
<feature type="coiled-coil region" evidence="5">
    <location>
        <begin position="321"/>
        <end position="352"/>
    </location>
</feature>
<dbReference type="PROSITE" id="PS00478">
    <property type="entry name" value="LIM_DOMAIN_1"/>
    <property type="match status" value="2"/>
</dbReference>
<protein>
    <recommendedName>
        <fullName evidence="6">LIM zinc-binding domain-containing protein</fullName>
    </recommendedName>
</protein>
<dbReference type="PANTHER" id="PTHR24210:SF0">
    <property type="entry name" value="LIM DOMAIN-CONTAINING PROTEIN"/>
    <property type="match status" value="1"/>
</dbReference>
<dbReference type="CDD" id="cd08368">
    <property type="entry name" value="LIM"/>
    <property type="match status" value="1"/>
</dbReference>
<evidence type="ECO:0000256" key="2">
    <source>
        <dbReference type="ARBA" id="ARBA00022833"/>
    </source>
</evidence>
<dbReference type="GO" id="GO:1900026">
    <property type="term" value="P:positive regulation of substrate adhesion-dependent cell spreading"/>
    <property type="evidence" value="ECO:0007669"/>
    <property type="project" value="TreeGrafter"/>
</dbReference>
<evidence type="ECO:0000256" key="3">
    <source>
        <dbReference type="ARBA" id="ARBA00023038"/>
    </source>
</evidence>
<dbReference type="STRING" id="1754191.A0A1Y1VB96"/>
<name>A0A1Y1VB96_9FUNG</name>
<dbReference type="GO" id="GO:2001046">
    <property type="term" value="P:positive regulation of integrin-mediated signaling pathway"/>
    <property type="evidence" value="ECO:0007669"/>
    <property type="project" value="TreeGrafter"/>
</dbReference>
<dbReference type="InterPro" id="IPR017351">
    <property type="entry name" value="PINCH-1-4-like"/>
</dbReference>
<dbReference type="Proteomes" id="UP000193719">
    <property type="component" value="Unassembled WGS sequence"/>
</dbReference>
<dbReference type="PANTHER" id="PTHR24210">
    <property type="entry name" value="LIM DOMAIN-CONTAINING PROTEIN"/>
    <property type="match status" value="1"/>
</dbReference>
<evidence type="ECO:0000256" key="4">
    <source>
        <dbReference type="PROSITE-ProRule" id="PRU00125"/>
    </source>
</evidence>
<evidence type="ECO:0000313" key="8">
    <source>
        <dbReference type="Proteomes" id="UP000193719"/>
    </source>
</evidence>
<proteinExistence type="predicted"/>
<dbReference type="EMBL" id="MCFH01000020">
    <property type="protein sequence ID" value="ORX50787.1"/>
    <property type="molecule type" value="Genomic_DNA"/>
</dbReference>
<dbReference type="GO" id="GO:0098609">
    <property type="term" value="P:cell-cell adhesion"/>
    <property type="evidence" value="ECO:0007669"/>
    <property type="project" value="TreeGrafter"/>
</dbReference>
<dbReference type="GO" id="GO:0046872">
    <property type="term" value="F:metal ion binding"/>
    <property type="evidence" value="ECO:0007669"/>
    <property type="project" value="UniProtKB-KW"/>
</dbReference>
<feature type="domain" description="LIM zinc-binding" evidence="6">
    <location>
        <begin position="141"/>
        <end position="199"/>
    </location>
</feature>
<evidence type="ECO:0000313" key="7">
    <source>
        <dbReference type="EMBL" id="ORX50787.1"/>
    </source>
</evidence>
<gene>
    <name evidence="7" type="ORF">BCR36DRAFT_412275</name>
</gene>
<dbReference type="OrthoDB" id="15567at2759"/>
<sequence>MATVVEPSIDNFEIDTICPICKEKVLEGMTKGKKSYHNDCFVCHQCLMPFPEGSNIFENENGLYCEYDNSVLFGNRCGKCGQIILGKCLTAMNMTWHSEHFTCEECGNLLENMPFINRNGKPYCKPCIALIKQQEEKLRKEACGKCKKPIAAEDLLILKGIRYHAFHFPCTVCKTILGADCVEYEGKLYCPKDYEIVTAPVCYTCRRPIFGPSITALGRDFHTEHFVCFKCEKRFDDSVFYEYQDKPYCMLHYNELTQSNCGRCKHPASGKVITAMNKKWCQNHFTCFGCNLDFNITKAPFFEWDLKPLCKQCYDHLPSSVKKSVEKYDQIDKKVKKKREEEEKKAQKKNNK</sequence>
<dbReference type="SMART" id="SM00132">
    <property type="entry name" value="LIM"/>
    <property type="match status" value="5"/>
</dbReference>
<keyword evidence="5" id="KW-0175">Coiled coil</keyword>
<comment type="caution">
    <text evidence="7">The sequence shown here is derived from an EMBL/GenBank/DDBJ whole genome shotgun (WGS) entry which is preliminary data.</text>
</comment>